<organism evidence="2 3">
    <name type="scientific">Streptomyces triticagri</name>
    <dbReference type="NCBI Taxonomy" id="2293568"/>
    <lineage>
        <taxon>Bacteria</taxon>
        <taxon>Bacillati</taxon>
        <taxon>Actinomycetota</taxon>
        <taxon>Actinomycetes</taxon>
        <taxon>Kitasatosporales</taxon>
        <taxon>Streptomycetaceae</taxon>
        <taxon>Streptomyces</taxon>
    </lineage>
</organism>
<evidence type="ECO:0000256" key="1">
    <source>
        <dbReference type="SAM" id="MobiDB-lite"/>
    </source>
</evidence>
<dbReference type="Proteomes" id="UP000263094">
    <property type="component" value="Unassembled WGS sequence"/>
</dbReference>
<dbReference type="Pfam" id="PF19738">
    <property type="entry name" value="DUF6227"/>
    <property type="match status" value="1"/>
</dbReference>
<reference evidence="2 3" key="1">
    <citation type="submission" date="2018-08" db="EMBL/GenBank/DDBJ databases">
        <title>Isolation, diversity and antifungal activity of Actinobacteria from wheat.</title>
        <authorList>
            <person name="Han C."/>
        </authorList>
    </citation>
    <scope>NUCLEOTIDE SEQUENCE [LARGE SCALE GENOMIC DNA]</scope>
    <source>
        <strain evidence="2 3">NEAU-YY421</strain>
    </source>
</reference>
<proteinExistence type="predicted"/>
<name>A0A372M0S9_9ACTN</name>
<dbReference type="OrthoDB" id="4319261at2"/>
<dbReference type="AlphaFoldDB" id="A0A372M0S9"/>
<evidence type="ECO:0000313" key="2">
    <source>
        <dbReference type="EMBL" id="RFU84522.1"/>
    </source>
</evidence>
<dbReference type="InterPro" id="IPR046195">
    <property type="entry name" value="DUF6227"/>
</dbReference>
<sequence>MSVTYETPEEYLKRLLGRALNSFELPDETISSLDSALAYDSSLHAAHHTAGLHRETRRHTFLLADGRALTLWELAYGTTQGGPTDHELYTESAQADLAASRLAPDLAGDSQADRGARTGTAPRGDQHPDRAPGDPGAAGLSLELELGVGAGLELDFDEAGTPPHAIARLRLVHPDVRDWPARTYSPDDSADHARRLLRRAENADRPRDHVAEQLRTALAHQITQSFGHPCGSATSGLGCALYEHAFLLTDGNELSLWELEHTATPDGRHMCEVYEDEQTARTAMDARATTHR</sequence>
<accession>A0A372M0S9</accession>
<dbReference type="EMBL" id="QUAK01000119">
    <property type="protein sequence ID" value="RFU84522.1"/>
    <property type="molecule type" value="Genomic_DNA"/>
</dbReference>
<evidence type="ECO:0000313" key="3">
    <source>
        <dbReference type="Proteomes" id="UP000263094"/>
    </source>
</evidence>
<gene>
    <name evidence="2" type="ORF">DY218_21970</name>
</gene>
<comment type="caution">
    <text evidence="2">The sequence shown here is derived from an EMBL/GenBank/DDBJ whole genome shotgun (WGS) entry which is preliminary data.</text>
</comment>
<keyword evidence="3" id="KW-1185">Reference proteome</keyword>
<feature type="region of interest" description="Disordered" evidence="1">
    <location>
        <begin position="105"/>
        <end position="139"/>
    </location>
</feature>
<dbReference type="RefSeq" id="WP_128557825.1">
    <property type="nucleotide sequence ID" value="NZ_QUAK01000119.1"/>
</dbReference>
<protein>
    <submittedName>
        <fullName evidence="2">Uncharacterized protein</fullName>
    </submittedName>
</protein>